<dbReference type="eggNOG" id="COG2205">
    <property type="taxonomic scope" value="Bacteria"/>
</dbReference>
<dbReference type="Pfam" id="PF00072">
    <property type="entry name" value="Response_reg"/>
    <property type="match status" value="1"/>
</dbReference>
<keyword evidence="4" id="KW-0808">Transferase</keyword>
<dbReference type="InterPro" id="IPR011110">
    <property type="entry name" value="Reg_prop"/>
</dbReference>
<keyword evidence="3 8" id="KW-0597">Phosphoprotein</keyword>
<keyword evidence="6" id="KW-0805">Transcription regulation</keyword>
<dbReference type="InterPro" id="IPR011047">
    <property type="entry name" value="Quinoprotein_ADH-like_sf"/>
</dbReference>
<dbReference type="PANTHER" id="PTHR43547:SF2">
    <property type="entry name" value="HYBRID SIGNAL TRANSDUCTION HISTIDINE KINASE C"/>
    <property type="match status" value="1"/>
</dbReference>
<evidence type="ECO:0000256" key="8">
    <source>
        <dbReference type="PROSITE-ProRule" id="PRU00169"/>
    </source>
</evidence>
<dbReference type="Gene3D" id="1.10.10.60">
    <property type="entry name" value="Homeodomain-like"/>
    <property type="match status" value="1"/>
</dbReference>
<dbReference type="SMART" id="SM00388">
    <property type="entry name" value="HisKA"/>
    <property type="match status" value="1"/>
</dbReference>
<dbReference type="InterPro" id="IPR036890">
    <property type="entry name" value="HATPase_C_sf"/>
</dbReference>
<evidence type="ECO:0000256" key="5">
    <source>
        <dbReference type="ARBA" id="ARBA00022777"/>
    </source>
</evidence>
<protein>
    <recommendedName>
        <fullName evidence="2">histidine kinase</fullName>
        <ecNumber evidence="2">2.7.13.3</ecNumber>
    </recommendedName>
</protein>
<dbReference type="Pfam" id="PF07494">
    <property type="entry name" value="Reg_prop"/>
    <property type="match status" value="1"/>
</dbReference>
<dbReference type="SUPFAM" id="SSF52172">
    <property type="entry name" value="CheY-like"/>
    <property type="match status" value="1"/>
</dbReference>
<sequence length="1335" mass="154584">MDLKLNLKLKPMQKLYAKIILFILLLCSINDILANERYSIEQITVKDGLASNNIRSTCRDHLGYLWIGTVSGLHKFDGFSMQKFFYDDENDKSIPNNHINFVVEDDSLNLWIGTRRGLACYNREEDSFSTIVFDENSAGVHSFNKDNNQLVFGFSTGLAFFNYKTNEFDIRIFEGKGPDDSIVKLASFDSENFVVGTTRNGLWIYNKSSDSMVRIGDEEIEGVYDILIDEKGILWAVTNKKGIKLFKKNGEEIFDKTIHQLIDPKYHFVTDLVEKGDELYISTDGQGILIFDKITKKVRKLQHQKSIESSLLSLPSNSITNLYVDYFGNLFVGTVRTGLIWINEVAAQSYSEVPFGNHFGLSNPTVLTLFEGNDDKIWIGTDGGGLNVFDPRYNTFEHIQEFKEGKIVSICKYKKDKILVSFYRDKIRVFDTKRNTFEKEGKNPWLKKWSKPDSYIPTYLFNDEYGNIWNFSREKIELRTTDGAVDILGKINGWKMKRPITINTLEEINDNEFVASGVYGAYLINISKKSISNIFSLSDEKWNCEKYNNSIYSMVKIRDSIWMASSIGLFCYNNKNKQIHYNENKFFSAVHSVTEGIDNSLWLGTNNGLYRYHLSDKSYQLYGRFKGVRIHEYMDGSVLKCRNGDVYFGAADGLVKINANQDTNESLTAPIISIVDIMTDGVRKAKNQDDNLLNNEIKLAWNNSSLHFNLVVNEKDIFRNRIYRIQFDGYLNEVIETTNPQVYFTHIPHGNHEIKIWCNLTDGSWPAEYTSISLFVPLPWWKSWWFIGSVISLMLFIFIRMSLDFKKREKLKAELFIERERKEQQKLLHKKKQEFFTNISHELRTPLSLVYGPLKRLLGQQVFTREEIFRNIKVMHEATLKMKRLIEQVLDIRKFEIGIGEIKLDRLYLNNWLHKYVKQFELEFETKDITLVIKLPEKEEVVTFDEDKLDKILSNLLINAIKYSPQHGQVFLSYVKKVDKIEFVIADQGPGILEEEKEVIFDRFFQGSNHLEGSGIGLTFVRKLIEFQYGKIWVNNRPEGGAEFRFYLPYINYVLSENDNVPAFDKTCSDECEYVQGHNYEVLQDKVILIVEDDIDLRTFIVKGLNQYCKVIEATNGEEAWHLALSHLPDIIISDIMMPKMNGFQLCEKIKNDVRVSHLVVVLLTAKSDEESRLLGYKGGADAYLSKPFSLDLLCVRIVNIIENRNLQKELIRVKQKIVPALITYNNTDEVFLKKVITIIENNLDDPNFNVNILNAEFAMSRSAFYAKMKTISDLGVNEFIKLIRVNTAGELLRNTNLPINEIAMKVGFDNQRYFSTVFKEIKQCTPTQYRESTK</sequence>
<dbReference type="Gene3D" id="1.10.287.130">
    <property type="match status" value="1"/>
</dbReference>
<dbReference type="CDD" id="cd00082">
    <property type="entry name" value="HisKA"/>
    <property type="match status" value="1"/>
</dbReference>
<evidence type="ECO:0000259" key="9">
    <source>
        <dbReference type="PROSITE" id="PS01124"/>
    </source>
</evidence>
<keyword evidence="5" id="KW-0418">Kinase</keyword>
<dbReference type="InterPro" id="IPR018060">
    <property type="entry name" value="HTH_AraC"/>
</dbReference>
<dbReference type="CDD" id="cd00075">
    <property type="entry name" value="HATPase"/>
    <property type="match status" value="1"/>
</dbReference>
<dbReference type="GO" id="GO:0000155">
    <property type="term" value="F:phosphorelay sensor kinase activity"/>
    <property type="evidence" value="ECO:0007669"/>
    <property type="project" value="InterPro"/>
</dbReference>
<dbReference type="EMBL" id="AQRA01000003">
    <property type="protein sequence ID" value="EZH74615.1"/>
    <property type="molecule type" value="Genomic_DNA"/>
</dbReference>
<gene>
    <name evidence="12" type="ORF">ATO12_12680</name>
</gene>
<dbReference type="InterPro" id="IPR013783">
    <property type="entry name" value="Ig-like_fold"/>
</dbReference>
<dbReference type="InterPro" id="IPR005467">
    <property type="entry name" value="His_kinase_dom"/>
</dbReference>
<dbReference type="PROSITE" id="PS50110">
    <property type="entry name" value="RESPONSE_REGULATORY"/>
    <property type="match status" value="1"/>
</dbReference>
<dbReference type="InterPro" id="IPR003661">
    <property type="entry name" value="HisK_dim/P_dom"/>
</dbReference>
<dbReference type="SMART" id="SM00342">
    <property type="entry name" value="HTH_ARAC"/>
    <property type="match status" value="1"/>
</dbReference>
<feature type="domain" description="HTH araC/xylS-type" evidence="9">
    <location>
        <begin position="1234"/>
        <end position="1333"/>
    </location>
</feature>
<dbReference type="Gene3D" id="3.30.565.10">
    <property type="entry name" value="Histidine kinase-like ATPase, C-terminal domain"/>
    <property type="match status" value="1"/>
</dbReference>
<evidence type="ECO:0000313" key="12">
    <source>
        <dbReference type="EMBL" id="EZH74615.1"/>
    </source>
</evidence>
<dbReference type="GO" id="GO:0003700">
    <property type="term" value="F:DNA-binding transcription factor activity"/>
    <property type="evidence" value="ECO:0007669"/>
    <property type="project" value="InterPro"/>
</dbReference>
<dbReference type="PANTHER" id="PTHR43547">
    <property type="entry name" value="TWO-COMPONENT HISTIDINE KINASE"/>
    <property type="match status" value="1"/>
</dbReference>
<dbReference type="Gene3D" id="2.130.10.10">
    <property type="entry name" value="YVTN repeat-like/Quinoprotein amine dehydrogenase"/>
    <property type="match status" value="2"/>
</dbReference>
<dbReference type="Proteomes" id="UP000023541">
    <property type="component" value="Unassembled WGS sequence"/>
</dbReference>
<feature type="modified residue" description="4-aspartylphosphate" evidence="8">
    <location>
        <position position="1135"/>
    </location>
</feature>
<dbReference type="SUPFAM" id="SSF47384">
    <property type="entry name" value="Homodimeric domain of signal transducing histidine kinase"/>
    <property type="match status" value="1"/>
</dbReference>
<evidence type="ECO:0000256" key="3">
    <source>
        <dbReference type="ARBA" id="ARBA00022553"/>
    </source>
</evidence>
<keyword evidence="7" id="KW-0804">Transcription</keyword>
<dbReference type="Pfam" id="PF00512">
    <property type="entry name" value="HisKA"/>
    <property type="match status" value="1"/>
</dbReference>
<evidence type="ECO:0000256" key="2">
    <source>
        <dbReference type="ARBA" id="ARBA00012438"/>
    </source>
</evidence>
<dbReference type="SUPFAM" id="SSF50998">
    <property type="entry name" value="Quinoprotein alcohol dehydrogenase-like"/>
    <property type="match status" value="1"/>
</dbReference>
<dbReference type="SUPFAM" id="SSF55874">
    <property type="entry name" value="ATPase domain of HSP90 chaperone/DNA topoisomerase II/histidine kinase"/>
    <property type="match status" value="1"/>
</dbReference>
<keyword evidence="13" id="KW-1185">Reference proteome</keyword>
<dbReference type="SMART" id="SM00387">
    <property type="entry name" value="HATPase_c"/>
    <property type="match status" value="1"/>
</dbReference>
<dbReference type="PROSITE" id="PS01124">
    <property type="entry name" value="HTH_ARAC_FAMILY_2"/>
    <property type="match status" value="1"/>
</dbReference>
<accession>A0A023BX85</accession>
<dbReference type="CDD" id="cd17574">
    <property type="entry name" value="REC_OmpR"/>
    <property type="match status" value="1"/>
</dbReference>
<comment type="catalytic activity">
    <reaction evidence="1">
        <text>ATP + protein L-histidine = ADP + protein N-phospho-L-histidine.</text>
        <dbReference type="EC" id="2.7.13.3"/>
    </reaction>
</comment>
<dbReference type="SUPFAM" id="SSF46689">
    <property type="entry name" value="Homeodomain-like"/>
    <property type="match status" value="1"/>
</dbReference>
<comment type="caution">
    <text evidence="12">The sequence shown here is derived from an EMBL/GenBank/DDBJ whole genome shotgun (WGS) entry which is preliminary data.</text>
</comment>
<dbReference type="PROSITE" id="PS50109">
    <property type="entry name" value="HIS_KIN"/>
    <property type="match status" value="1"/>
</dbReference>
<evidence type="ECO:0000259" key="11">
    <source>
        <dbReference type="PROSITE" id="PS50110"/>
    </source>
</evidence>
<dbReference type="Pfam" id="PF12833">
    <property type="entry name" value="HTH_18"/>
    <property type="match status" value="1"/>
</dbReference>
<dbReference type="InterPro" id="IPR003594">
    <property type="entry name" value="HATPase_dom"/>
</dbReference>
<evidence type="ECO:0000256" key="4">
    <source>
        <dbReference type="ARBA" id="ARBA00022679"/>
    </source>
</evidence>
<evidence type="ECO:0000259" key="10">
    <source>
        <dbReference type="PROSITE" id="PS50109"/>
    </source>
</evidence>
<dbReference type="InterPro" id="IPR011006">
    <property type="entry name" value="CheY-like_superfamily"/>
</dbReference>
<dbReference type="PRINTS" id="PR00344">
    <property type="entry name" value="BCTRLSENSOR"/>
</dbReference>
<reference evidence="12 13" key="1">
    <citation type="submission" date="2014-04" db="EMBL/GenBank/DDBJ databases">
        <title>Aquimarina sp. 22II-S11-z7 Genome Sequencing.</title>
        <authorList>
            <person name="Lai Q."/>
        </authorList>
    </citation>
    <scope>NUCLEOTIDE SEQUENCE [LARGE SCALE GENOMIC DNA]</scope>
    <source>
        <strain evidence="12 13">22II-S11-z7</strain>
    </source>
</reference>
<dbReference type="FunFam" id="3.30.565.10:FF:000006">
    <property type="entry name" value="Sensor histidine kinase WalK"/>
    <property type="match status" value="1"/>
</dbReference>
<dbReference type="Gene3D" id="2.60.40.10">
    <property type="entry name" value="Immunoglobulins"/>
    <property type="match status" value="1"/>
</dbReference>
<dbReference type="EC" id="2.7.13.3" evidence="2"/>
<dbReference type="Pfam" id="PF02518">
    <property type="entry name" value="HATPase_c"/>
    <property type="match status" value="1"/>
</dbReference>
<dbReference type="InterPro" id="IPR009057">
    <property type="entry name" value="Homeodomain-like_sf"/>
</dbReference>
<dbReference type="InterPro" id="IPR036097">
    <property type="entry name" value="HisK_dim/P_sf"/>
</dbReference>
<dbReference type="SMART" id="SM00448">
    <property type="entry name" value="REC"/>
    <property type="match status" value="1"/>
</dbReference>
<evidence type="ECO:0000256" key="1">
    <source>
        <dbReference type="ARBA" id="ARBA00000085"/>
    </source>
</evidence>
<dbReference type="eggNOG" id="COG3292">
    <property type="taxonomic scope" value="Bacteria"/>
</dbReference>
<dbReference type="eggNOG" id="COG0745">
    <property type="taxonomic scope" value="Bacteria"/>
</dbReference>
<dbReference type="STRING" id="1317122.ATO12_12680"/>
<evidence type="ECO:0000256" key="7">
    <source>
        <dbReference type="ARBA" id="ARBA00023163"/>
    </source>
</evidence>
<dbReference type="GO" id="GO:0043565">
    <property type="term" value="F:sequence-specific DNA binding"/>
    <property type="evidence" value="ECO:0007669"/>
    <property type="project" value="InterPro"/>
</dbReference>
<evidence type="ECO:0000256" key="6">
    <source>
        <dbReference type="ARBA" id="ARBA00023015"/>
    </source>
</evidence>
<dbReference type="InterPro" id="IPR015943">
    <property type="entry name" value="WD40/YVTN_repeat-like_dom_sf"/>
</dbReference>
<dbReference type="Gene3D" id="3.40.50.2300">
    <property type="match status" value="1"/>
</dbReference>
<evidence type="ECO:0000313" key="13">
    <source>
        <dbReference type="Proteomes" id="UP000023541"/>
    </source>
</evidence>
<dbReference type="InterPro" id="IPR001789">
    <property type="entry name" value="Sig_transdc_resp-reg_receiver"/>
</dbReference>
<name>A0A023BX85_9FLAO</name>
<feature type="domain" description="Response regulatory" evidence="11">
    <location>
        <begin position="1087"/>
        <end position="1202"/>
    </location>
</feature>
<proteinExistence type="predicted"/>
<feature type="domain" description="Histidine kinase" evidence="10">
    <location>
        <begin position="838"/>
        <end position="1052"/>
    </location>
</feature>
<organism evidence="12 13">
    <name type="scientific">Aquimarina atlantica</name>
    <dbReference type="NCBI Taxonomy" id="1317122"/>
    <lineage>
        <taxon>Bacteria</taxon>
        <taxon>Pseudomonadati</taxon>
        <taxon>Bacteroidota</taxon>
        <taxon>Flavobacteriia</taxon>
        <taxon>Flavobacteriales</taxon>
        <taxon>Flavobacteriaceae</taxon>
        <taxon>Aquimarina</taxon>
    </lineage>
</organism>
<dbReference type="InterPro" id="IPR004358">
    <property type="entry name" value="Sig_transdc_His_kin-like_C"/>
</dbReference>